<name>A0A7X0DP38_NOVIT</name>
<gene>
    <name evidence="3" type="ORF">FHS48_003415</name>
</gene>
<protein>
    <submittedName>
        <fullName evidence="3">DnaJ like chaperone protein</fullName>
    </submittedName>
</protein>
<sequence>MSIWGKLMGGMTGMMVGGPLGAMMGASMGHLFYDRNPFRSLFNPMAFVPGWQGFVASAKEQGRQSGFAMGVVLLSAKVARASGLNEAEGFAALIRVASIGPEEQDGVHALYSRAWQSDSGPETVTAVLSALFDGSPGLLDEIVDALAMIAAAAGRLEQAVPHLEAIAADLGRPGRDWARFQAGAAGTGGGPDPWQVLGVPPDSDEATIRAAYRRLLRETHPDTLMAQGLPEEFIAVANRRMADINAAWDEIARQRRYRR</sequence>
<dbReference type="SUPFAM" id="SSF158682">
    <property type="entry name" value="TerB-like"/>
    <property type="match status" value="1"/>
</dbReference>
<keyword evidence="1" id="KW-0472">Membrane</keyword>
<dbReference type="RefSeq" id="WP_184265206.1">
    <property type="nucleotide sequence ID" value="NZ_JACIIX010000015.1"/>
</dbReference>
<dbReference type="EMBL" id="JACIIX010000015">
    <property type="protein sequence ID" value="MBB6211969.1"/>
    <property type="molecule type" value="Genomic_DNA"/>
</dbReference>
<dbReference type="PRINTS" id="PR00625">
    <property type="entry name" value="JDOMAIN"/>
</dbReference>
<keyword evidence="4" id="KW-1185">Reference proteome</keyword>
<dbReference type="InterPro" id="IPR001623">
    <property type="entry name" value="DnaJ_domain"/>
</dbReference>
<reference evidence="3 4" key="1">
    <citation type="submission" date="2020-08" db="EMBL/GenBank/DDBJ databases">
        <title>Genomic Encyclopedia of Type Strains, Phase IV (KMG-IV): sequencing the most valuable type-strain genomes for metagenomic binning, comparative biology and taxonomic classification.</title>
        <authorList>
            <person name="Goeker M."/>
        </authorList>
    </citation>
    <scope>NUCLEOTIDE SEQUENCE [LARGE SCALE GENOMIC DNA]</scope>
    <source>
        <strain evidence="3 4">DSM 11590</strain>
    </source>
</reference>
<evidence type="ECO:0000313" key="4">
    <source>
        <dbReference type="Proteomes" id="UP000544872"/>
    </source>
</evidence>
<dbReference type="Proteomes" id="UP000544872">
    <property type="component" value="Unassembled WGS sequence"/>
</dbReference>
<accession>A0A7X0DP38</accession>
<keyword evidence="1" id="KW-1133">Transmembrane helix</keyword>
<proteinExistence type="predicted"/>
<dbReference type="SMART" id="SM00271">
    <property type="entry name" value="DnaJ"/>
    <property type="match status" value="1"/>
</dbReference>
<feature type="transmembrane region" description="Helical" evidence="1">
    <location>
        <begin position="12"/>
        <end position="33"/>
    </location>
</feature>
<dbReference type="CDD" id="cd06257">
    <property type="entry name" value="DnaJ"/>
    <property type="match status" value="1"/>
</dbReference>
<comment type="caution">
    <text evidence="3">The sequence shown here is derived from an EMBL/GenBank/DDBJ whole genome shotgun (WGS) entry which is preliminary data.</text>
</comment>
<dbReference type="AlphaFoldDB" id="A0A7X0DP38"/>
<organism evidence="3 4">
    <name type="scientific">Novispirillum itersonii</name>
    <name type="common">Aquaspirillum itersonii</name>
    <dbReference type="NCBI Taxonomy" id="189"/>
    <lineage>
        <taxon>Bacteria</taxon>
        <taxon>Pseudomonadati</taxon>
        <taxon>Pseudomonadota</taxon>
        <taxon>Alphaproteobacteria</taxon>
        <taxon>Rhodospirillales</taxon>
        <taxon>Novispirillaceae</taxon>
        <taxon>Novispirillum</taxon>
    </lineage>
</organism>
<evidence type="ECO:0000313" key="3">
    <source>
        <dbReference type="EMBL" id="MBB6211969.1"/>
    </source>
</evidence>
<dbReference type="SUPFAM" id="SSF46565">
    <property type="entry name" value="Chaperone J-domain"/>
    <property type="match status" value="1"/>
</dbReference>
<dbReference type="Pfam" id="PF00226">
    <property type="entry name" value="DnaJ"/>
    <property type="match status" value="1"/>
</dbReference>
<dbReference type="InterPro" id="IPR036869">
    <property type="entry name" value="J_dom_sf"/>
</dbReference>
<evidence type="ECO:0000256" key="1">
    <source>
        <dbReference type="SAM" id="Phobius"/>
    </source>
</evidence>
<dbReference type="PROSITE" id="PS50076">
    <property type="entry name" value="DNAJ_2"/>
    <property type="match status" value="1"/>
</dbReference>
<dbReference type="Gene3D" id="1.10.287.110">
    <property type="entry name" value="DnaJ domain"/>
    <property type="match status" value="1"/>
</dbReference>
<keyword evidence="1" id="KW-0812">Transmembrane</keyword>
<feature type="domain" description="J" evidence="2">
    <location>
        <begin position="192"/>
        <end position="259"/>
    </location>
</feature>
<evidence type="ECO:0000259" key="2">
    <source>
        <dbReference type="PROSITE" id="PS50076"/>
    </source>
</evidence>
<dbReference type="InterPro" id="IPR029024">
    <property type="entry name" value="TerB-like"/>
</dbReference>